<accession>A0ABP6YTP6</accession>
<evidence type="ECO:0000313" key="3">
    <source>
        <dbReference type="EMBL" id="GAA3590967.1"/>
    </source>
</evidence>
<feature type="signal peptide" evidence="1">
    <location>
        <begin position="1"/>
        <end position="25"/>
    </location>
</feature>
<sequence>MISRPLRQTFPLLAAAALAITTVSACGSADAVESGSAGNELAGAKFVVGSKDFTENIMLGKIAVQLLTAHGAEIVDKTNLGGTVPNRKALTAGEIDMYWEYSGTGWIEHLRNTTPIQDPAKQFAATAKDDLAKNKIQWIGPTPLNNTYALAIRSEKAAELGVKTVSDVAKLAQTKPEEITICIETEFSTRDDGLPGLSKAYGMTLPKKQISLLDTGVVYTETDKGQTCNFGEVFTTDGRIAALGLTVLEDDKKFFPIYNAAMTMRQETYQKHPALEKVLQPVIAKLDDATMQQLNAKVDVDGEEPAKVSADWLGKQGFLGDAA</sequence>
<dbReference type="Pfam" id="PF04069">
    <property type="entry name" value="OpuAC"/>
    <property type="match status" value="1"/>
</dbReference>
<evidence type="ECO:0000256" key="1">
    <source>
        <dbReference type="SAM" id="SignalP"/>
    </source>
</evidence>
<reference evidence="4" key="1">
    <citation type="journal article" date="2019" name="Int. J. Syst. Evol. Microbiol.">
        <title>The Global Catalogue of Microorganisms (GCM) 10K type strain sequencing project: providing services to taxonomists for standard genome sequencing and annotation.</title>
        <authorList>
            <consortium name="The Broad Institute Genomics Platform"/>
            <consortium name="The Broad Institute Genome Sequencing Center for Infectious Disease"/>
            <person name="Wu L."/>
            <person name="Ma J."/>
        </authorList>
    </citation>
    <scope>NUCLEOTIDE SEQUENCE [LARGE SCALE GENOMIC DNA]</scope>
    <source>
        <strain evidence="4">JCM 17326</strain>
    </source>
</reference>
<dbReference type="SUPFAM" id="SSF53850">
    <property type="entry name" value="Periplasmic binding protein-like II"/>
    <property type="match status" value="1"/>
</dbReference>
<dbReference type="EMBL" id="BAABDQ010000026">
    <property type="protein sequence ID" value="GAA3590967.1"/>
    <property type="molecule type" value="Genomic_DNA"/>
</dbReference>
<keyword evidence="4" id="KW-1185">Reference proteome</keyword>
<feature type="chain" id="PRO_5045870288" evidence="1">
    <location>
        <begin position="26"/>
        <end position="323"/>
    </location>
</feature>
<dbReference type="PROSITE" id="PS51257">
    <property type="entry name" value="PROKAR_LIPOPROTEIN"/>
    <property type="match status" value="1"/>
</dbReference>
<organism evidence="3 4">
    <name type="scientific">Nonomuraea rosea</name>
    <dbReference type="NCBI Taxonomy" id="638574"/>
    <lineage>
        <taxon>Bacteria</taxon>
        <taxon>Bacillati</taxon>
        <taxon>Actinomycetota</taxon>
        <taxon>Actinomycetes</taxon>
        <taxon>Streptosporangiales</taxon>
        <taxon>Streptosporangiaceae</taxon>
        <taxon>Nonomuraea</taxon>
    </lineage>
</organism>
<name>A0ABP6YTP6_9ACTN</name>
<protein>
    <submittedName>
        <fullName evidence="3">Glycine betaine ABC transporter substrate-binding protein</fullName>
    </submittedName>
</protein>
<dbReference type="CDD" id="cd13611">
    <property type="entry name" value="PBP2_YehZ"/>
    <property type="match status" value="1"/>
</dbReference>
<feature type="domain" description="ABC-type glycine betaine transport system substrate-binding" evidence="2">
    <location>
        <begin position="47"/>
        <end position="314"/>
    </location>
</feature>
<keyword evidence="1" id="KW-0732">Signal</keyword>
<evidence type="ECO:0000313" key="4">
    <source>
        <dbReference type="Proteomes" id="UP001500630"/>
    </source>
</evidence>
<dbReference type="Proteomes" id="UP001500630">
    <property type="component" value="Unassembled WGS sequence"/>
</dbReference>
<gene>
    <name evidence="3" type="ORF">GCM10022419_087140</name>
</gene>
<dbReference type="InterPro" id="IPR007210">
    <property type="entry name" value="ABC_Gly_betaine_transp_sub-bd"/>
</dbReference>
<dbReference type="RefSeq" id="WP_345571476.1">
    <property type="nucleotide sequence ID" value="NZ_BAABDQ010000026.1"/>
</dbReference>
<dbReference type="Gene3D" id="3.40.190.120">
    <property type="entry name" value="Osmoprotection protein (prox), domain 2"/>
    <property type="match status" value="1"/>
</dbReference>
<comment type="caution">
    <text evidence="3">The sequence shown here is derived from an EMBL/GenBank/DDBJ whole genome shotgun (WGS) entry which is preliminary data.</text>
</comment>
<dbReference type="Gene3D" id="3.40.190.10">
    <property type="entry name" value="Periplasmic binding protein-like II"/>
    <property type="match status" value="1"/>
</dbReference>
<proteinExistence type="predicted"/>
<evidence type="ECO:0000259" key="2">
    <source>
        <dbReference type="Pfam" id="PF04069"/>
    </source>
</evidence>